<dbReference type="Proteomes" id="UP000315295">
    <property type="component" value="Unassembled WGS sequence"/>
</dbReference>
<organism evidence="1 2">
    <name type="scientific">Malus baccata</name>
    <name type="common">Siberian crab apple</name>
    <name type="synonym">Pyrus baccata</name>
    <dbReference type="NCBI Taxonomy" id="106549"/>
    <lineage>
        <taxon>Eukaryota</taxon>
        <taxon>Viridiplantae</taxon>
        <taxon>Streptophyta</taxon>
        <taxon>Embryophyta</taxon>
        <taxon>Tracheophyta</taxon>
        <taxon>Spermatophyta</taxon>
        <taxon>Magnoliopsida</taxon>
        <taxon>eudicotyledons</taxon>
        <taxon>Gunneridae</taxon>
        <taxon>Pentapetalae</taxon>
        <taxon>rosids</taxon>
        <taxon>fabids</taxon>
        <taxon>Rosales</taxon>
        <taxon>Rosaceae</taxon>
        <taxon>Amygdaloideae</taxon>
        <taxon>Maleae</taxon>
        <taxon>Malus</taxon>
    </lineage>
</organism>
<gene>
    <name evidence="1" type="ORF">C1H46_010406</name>
</gene>
<sequence length="76" mass="8420">MRFQRLQCDSTYMIATRALRLCNGSNSMVVPPPAPTPLFPLLLSALLLPIMKNRNLSRFSDSSQALPLGLAKTQVF</sequence>
<accession>A0A540MZ02</accession>
<evidence type="ECO:0000313" key="1">
    <source>
        <dbReference type="EMBL" id="TQE04035.1"/>
    </source>
</evidence>
<dbReference type="AlphaFoldDB" id="A0A540MZ02"/>
<keyword evidence="2" id="KW-1185">Reference proteome</keyword>
<proteinExistence type="predicted"/>
<evidence type="ECO:0000313" key="2">
    <source>
        <dbReference type="Proteomes" id="UP000315295"/>
    </source>
</evidence>
<name>A0A540MZ02_MALBA</name>
<protein>
    <submittedName>
        <fullName evidence="1">Uncharacterized protein</fullName>
    </submittedName>
</protein>
<comment type="caution">
    <text evidence="1">The sequence shown here is derived from an EMBL/GenBank/DDBJ whole genome shotgun (WGS) entry which is preliminary data.</text>
</comment>
<reference evidence="1 2" key="1">
    <citation type="journal article" date="2019" name="G3 (Bethesda)">
        <title>Sequencing of a Wild Apple (Malus baccata) Genome Unravels the Differences Between Cultivated and Wild Apple Species Regarding Disease Resistance and Cold Tolerance.</title>
        <authorList>
            <person name="Chen X."/>
        </authorList>
    </citation>
    <scope>NUCLEOTIDE SEQUENCE [LARGE SCALE GENOMIC DNA]</scope>
    <source>
        <strain evidence="2">cv. Shandingzi</strain>
        <tissue evidence="1">Leaves</tissue>
    </source>
</reference>
<dbReference type="EMBL" id="VIEB01000147">
    <property type="protein sequence ID" value="TQE04035.1"/>
    <property type="molecule type" value="Genomic_DNA"/>
</dbReference>